<accession>A0ABU5SXM3</accession>
<proteinExistence type="predicted"/>
<name>A0ABU5SXM3_9CYAN</name>
<evidence type="ECO:0000313" key="2">
    <source>
        <dbReference type="Proteomes" id="UP001302329"/>
    </source>
</evidence>
<dbReference type="Proteomes" id="UP001302329">
    <property type="component" value="Unassembled WGS sequence"/>
</dbReference>
<dbReference type="InterPro" id="IPR029063">
    <property type="entry name" value="SAM-dependent_MTases_sf"/>
</dbReference>
<gene>
    <name evidence="1" type="ORF">VB739_11970</name>
</gene>
<organism evidence="1 2">
    <name type="scientific">Cyanobium gracile UHCC 0281</name>
    <dbReference type="NCBI Taxonomy" id="3110309"/>
    <lineage>
        <taxon>Bacteria</taxon>
        <taxon>Bacillati</taxon>
        <taxon>Cyanobacteriota</taxon>
        <taxon>Cyanophyceae</taxon>
        <taxon>Synechococcales</taxon>
        <taxon>Prochlorococcaceae</taxon>
        <taxon>Cyanobium</taxon>
    </lineage>
</organism>
<sequence>MSNEKPFDLVEIHNRLELLEGKLRHTIEKSCLNVVRQLENFQQLHSLIGDIPADLHGWPLSADVSLFLVRLVLQNRYSFIVEFGSGTSTYILLEALAKSSLRPSHASNSPIMLVYEHLSEYFQKTSILVEHCTSRKHCVLSLSPLESWSDATGNYFYYSKTDQIRTFATVLKRKRKFPLKKVLVLVDGPPGATGRWARYPALPIILDSLNGCRVSVDLVLDDTLRKDEQEVIAAWIDILKVHGFDYTLSTLPFEKGAALLSFSTFQ</sequence>
<keyword evidence="2" id="KW-1185">Reference proteome</keyword>
<dbReference type="EMBL" id="JAYGHY010000043">
    <property type="protein sequence ID" value="MEA5443271.1"/>
    <property type="molecule type" value="Genomic_DNA"/>
</dbReference>
<reference evidence="1 2" key="1">
    <citation type="submission" date="2023-12" db="EMBL/GenBank/DDBJ databases">
        <title>Baltic Sea Cyanobacteria.</title>
        <authorList>
            <person name="Delbaje E."/>
            <person name="Fewer D.P."/>
            <person name="Shishido T.K."/>
        </authorList>
    </citation>
    <scope>NUCLEOTIDE SEQUENCE [LARGE SCALE GENOMIC DNA]</scope>
    <source>
        <strain evidence="1 2">UHCC 0281</strain>
    </source>
</reference>
<dbReference type="Gene3D" id="3.40.50.150">
    <property type="entry name" value="Vaccinia Virus protein VP39"/>
    <property type="match status" value="1"/>
</dbReference>
<dbReference type="RefSeq" id="WP_323357273.1">
    <property type="nucleotide sequence ID" value="NZ_JAYGHY010000043.1"/>
</dbReference>
<evidence type="ECO:0000313" key="1">
    <source>
        <dbReference type="EMBL" id="MEA5443271.1"/>
    </source>
</evidence>
<comment type="caution">
    <text evidence="1">The sequence shown here is derived from an EMBL/GenBank/DDBJ whole genome shotgun (WGS) entry which is preliminary data.</text>
</comment>
<evidence type="ECO:0008006" key="3">
    <source>
        <dbReference type="Google" id="ProtNLM"/>
    </source>
</evidence>
<protein>
    <recommendedName>
        <fullName evidence="3">Class I SAM-dependent methyltransferase</fullName>
    </recommendedName>
</protein>